<evidence type="ECO:0000313" key="2">
    <source>
        <dbReference type="EMBL" id="MPL77242.1"/>
    </source>
</evidence>
<accession>A0A644UEG8</accession>
<dbReference type="Pfam" id="PF18291">
    <property type="entry name" value="HU-HIG"/>
    <property type="match status" value="1"/>
</dbReference>
<protein>
    <recommendedName>
        <fullName evidence="1">HU domain-containing protein</fullName>
    </recommendedName>
</protein>
<dbReference type="EMBL" id="VSSQ01000105">
    <property type="protein sequence ID" value="MPL77242.1"/>
    <property type="molecule type" value="Genomic_DNA"/>
</dbReference>
<reference evidence="2" key="1">
    <citation type="submission" date="2019-08" db="EMBL/GenBank/DDBJ databases">
        <authorList>
            <person name="Kucharzyk K."/>
            <person name="Murdoch R.W."/>
            <person name="Higgins S."/>
            <person name="Loffler F."/>
        </authorList>
    </citation>
    <scope>NUCLEOTIDE SEQUENCE</scope>
</reference>
<evidence type="ECO:0000259" key="1">
    <source>
        <dbReference type="Pfam" id="PF18291"/>
    </source>
</evidence>
<dbReference type="InterPro" id="IPR041607">
    <property type="entry name" value="HU-HIG"/>
</dbReference>
<gene>
    <name evidence="2" type="ORF">SDC9_23095</name>
</gene>
<proteinExistence type="predicted"/>
<dbReference type="Gene3D" id="4.10.520.10">
    <property type="entry name" value="IHF-like DNA-binding proteins"/>
    <property type="match status" value="1"/>
</dbReference>
<dbReference type="GO" id="GO:0003677">
    <property type="term" value="F:DNA binding"/>
    <property type="evidence" value="ECO:0007669"/>
    <property type="project" value="InterPro"/>
</dbReference>
<organism evidence="2">
    <name type="scientific">bioreactor metagenome</name>
    <dbReference type="NCBI Taxonomy" id="1076179"/>
    <lineage>
        <taxon>unclassified sequences</taxon>
        <taxon>metagenomes</taxon>
        <taxon>ecological metagenomes</taxon>
    </lineage>
</organism>
<comment type="caution">
    <text evidence="2">The sequence shown here is derived from an EMBL/GenBank/DDBJ whole genome shotgun (WGS) entry which is preliminary data.</text>
</comment>
<sequence length="339" mass="38658">MSKMFSIWKKKFKNENGETVEKYFACPKTLRTIDTEKLSERISGSCSLTQADVLGCLKALSIEIKLSLLEGSNVKLDGIGTFGIGVTSEGVDDPKKINPKKVKATKITYRADRKLTRDVKDMKFTAEPKAPKGLVVKSSKKVISVLLLVFLLSFSQIGFSQSESSSSCKFKKEDLSHTIQTQVGFRWIDGFLGFYNFKTNLIPSYEIGYKNKYFAKLRYITFSEKYTGNIYLADYDYMLPIRDQRFNLFSLVLGYNFLNAQSNHLLKLGLELGYGFDRLKYEDRHIDYYNYFGIGGELSYKYFITDNIGIGGEINYGKVYGNDTYLTNYGINLTLSLKF</sequence>
<dbReference type="SUPFAM" id="SSF47729">
    <property type="entry name" value="IHF-like DNA-binding proteins"/>
    <property type="match status" value="1"/>
</dbReference>
<dbReference type="InterPro" id="IPR010992">
    <property type="entry name" value="IHF-like_DNA-bd_dom_sf"/>
</dbReference>
<name>A0A644UEG8_9ZZZZ</name>
<feature type="domain" description="HU" evidence="1">
    <location>
        <begin position="1"/>
        <end position="125"/>
    </location>
</feature>
<dbReference type="AlphaFoldDB" id="A0A644UEG8"/>